<reference evidence="2" key="1">
    <citation type="submission" date="2022-08" db="EMBL/GenBank/DDBJ databases">
        <title>Nisaea acidiphila sp. nov., isolated from a marine algal debris and emended description of the genus Nisaea Urios et al. 2008.</title>
        <authorList>
            <person name="Kwon K."/>
        </authorList>
    </citation>
    <scope>NUCLEOTIDE SEQUENCE</scope>
    <source>
        <strain evidence="2">MEBiC11861</strain>
    </source>
</reference>
<dbReference type="Gene3D" id="1.25.40.10">
    <property type="entry name" value="Tetratricopeptide repeat domain"/>
    <property type="match status" value="2"/>
</dbReference>
<dbReference type="Proteomes" id="UP001060336">
    <property type="component" value="Chromosome"/>
</dbReference>
<dbReference type="RefSeq" id="WP_257770023.1">
    <property type="nucleotide sequence ID" value="NZ_CP102480.1"/>
</dbReference>
<accession>A0A9J7ATV6</accession>
<evidence type="ECO:0008006" key="4">
    <source>
        <dbReference type="Google" id="ProtNLM"/>
    </source>
</evidence>
<dbReference type="InterPro" id="IPR011990">
    <property type="entry name" value="TPR-like_helical_dom_sf"/>
</dbReference>
<protein>
    <recommendedName>
        <fullName evidence="4">Tetratricopeptide repeat protein</fullName>
    </recommendedName>
</protein>
<proteinExistence type="predicted"/>
<evidence type="ECO:0000313" key="2">
    <source>
        <dbReference type="EMBL" id="UUX50792.1"/>
    </source>
</evidence>
<keyword evidence="1" id="KW-0802">TPR repeat</keyword>
<name>A0A9J7ATV6_9PROT</name>
<evidence type="ECO:0000256" key="1">
    <source>
        <dbReference type="PROSITE-ProRule" id="PRU00339"/>
    </source>
</evidence>
<dbReference type="EMBL" id="CP102480">
    <property type="protein sequence ID" value="UUX50792.1"/>
    <property type="molecule type" value="Genomic_DNA"/>
</dbReference>
<sequence length="524" mass="57735">MAEPDTRLLDDWRGQASEHAATGAWSDCAAAARKCLLASPSDPIGAYFLSLSSARLGDPERSGRYARLARAAIARHLLVPLHRELFTLEGVACDDPAALRRAVLMAPADGAGLINLANAEMRGERHGNARVCLRRAAFVRPLDRATHAALARLEGLIADDSGGAAAFARALALDPADFGTLRNLGLRYRKLDDPAEGARWFRRALAVNPSSREAQGELGRALLTDGALTEGWDRLERFRVPEWTPPIMDLPRWDGGLVEGGALLLWSMDKIGDELLFSLFLERARAAAGRVIVVVDRRNLELLQWQHPEIRFCDRAPKPDECAPEWRPVAGYPLDFVGRFFSGTPKQMADMRRKRVPPRRPDGDCGPLRVGISWKSDASLAGALKSTLLADWARILDCRDCRFFSLQYGSVEADLAAFPAVQRVDGFDPFGTTRSFAETVASLDLVITVANTTAHVAACTETPVWVLLPKGFGCSWFWFREREDSPAYPGARLFRQLVRGQWATVIEDVARSLDCLASRHRSGE</sequence>
<keyword evidence="3" id="KW-1185">Reference proteome</keyword>
<dbReference type="SUPFAM" id="SSF53756">
    <property type="entry name" value="UDP-Glycosyltransferase/glycogen phosphorylase"/>
    <property type="match status" value="1"/>
</dbReference>
<feature type="repeat" description="TPR" evidence="1">
    <location>
        <begin position="178"/>
        <end position="211"/>
    </location>
</feature>
<gene>
    <name evidence="2" type="ORF">NUH88_03610</name>
</gene>
<dbReference type="KEGG" id="naci:NUH88_03610"/>
<dbReference type="SUPFAM" id="SSF48452">
    <property type="entry name" value="TPR-like"/>
    <property type="match status" value="1"/>
</dbReference>
<organism evidence="2 3">
    <name type="scientific">Nisaea acidiphila</name>
    <dbReference type="NCBI Taxonomy" id="1862145"/>
    <lineage>
        <taxon>Bacteria</taxon>
        <taxon>Pseudomonadati</taxon>
        <taxon>Pseudomonadota</taxon>
        <taxon>Alphaproteobacteria</taxon>
        <taxon>Rhodospirillales</taxon>
        <taxon>Thalassobaculaceae</taxon>
        <taxon>Nisaea</taxon>
    </lineage>
</organism>
<dbReference type="InterPro" id="IPR019734">
    <property type="entry name" value="TPR_rpt"/>
</dbReference>
<dbReference type="PROSITE" id="PS50005">
    <property type="entry name" value="TPR"/>
    <property type="match status" value="1"/>
</dbReference>
<evidence type="ECO:0000313" key="3">
    <source>
        <dbReference type="Proteomes" id="UP001060336"/>
    </source>
</evidence>
<dbReference type="AlphaFoldDB" id="A0A9J7ATV6"/>